<dbReference type="SUPFAM" id="SSF53335">
    <property type="entry name" value="S-adenosyl-L-methionine-dependent methyltransferases"/>
    <property type="match status" value="1"/>
</dbReference>
<gene>
    <name evidence="2" type="ORF">E3O19_10320</name>
</gene>
<dbReference type="OrthoDB" id="9805171at2"/>
<dbReference type="PANTHER" id="PTHR42912">
    <property type="entry name" value="METHYLTRANSFERASE"/>
    <property type="match status" value="1"/>
</dbReference>
<dbReference type="Pfam" id="PF13649">
    <property type="entry name" value="Methyltransf_25"/>
    <property type="match status" value="1"/>
</dbReference>
<dbReference type="GO" id="GO:0032259">
    <property type="term" value="P:methylation"/>
    <property type="evidence" value="ECO:0007669"/>
    <property type="project" value="UniProtKB-KW"/>
</dbReference>
<dbReference type="Gene3D" id="3.40.50.150">
    <property type="entry name" value="Vaccinia Virus protein VP39"/>
    <property type="match status" value="1"/>
</dbReference>
<dbReference type="AlphaFoldDB" id="A0A4R8WTU1"/>
<dbReference type="InterPro" id="IPR050508">
    <property type="entry name" value="Methyltransf_Superfamily"/>
</dbReference>
<organism evidence="2 3">
    <name type="scientific">Cryobacterium algoritolerans</name>
    <dbReference type="NCBI Taxonomy" id="1259184"/>
    <lineage>
        <taxon>Bacteria</taxon>
        <taxon>Bacillati</taxon>
        <taxon>Actinomycetota</taxon>
        <taxon>Actinomycetes</taxon>
        <taxon>Micrococcales</taxon>
        <taxon>Microbacteriaceae</taxon>
        <taxon>Cryobacterium</taxon>
    </lineage>
</organism>
<evidence type="ECO:0000313" key="2">
    <source>
        <dbReference type="EMBL" id="TFC14588.1"/>
    </source>
</evidence>
<evidence type="ECO:0000313" key="3">
    <source>
        <dbReference type="Proteomes" id="UP000298412"/>
    </source>
</evidence>
<name>A0A4R8WTU1_9MICO</name>
<dbReference type="InterPro" id="IPR029063">
    <property type="entry name" value="SAM-dependent_MTases_sf"/>
</dbReference>
<accession>A0A4R8WTU1</accession>
<dbReference type="EMBL" id="SOFP01000047">
    <property type="protein sequence ID" value="TFC14588.1"/>
    <property type="molecule type" value="Genomic_DNA"/>
</dbReference>
<reference evidence="2 3" key="1">
    <citation type="submission" date="2019-03" db="EMBL/GenBank/DDBJ databases">
        <title>Genomics of glacier-inhabiting Cryobacterium strains.</title>
        <authorList>
            <person name="Liu Q."/>
            <person name="Xin Y.-H."/>
        </authorList>
    </citation>
    <scope>NUCLEOTIDE SEQUENCE [LARGE SCALE GENOMIC DNA]</scope>
    <source>
        <strain evidence="2 3">MDT1-3</strain>
    </source>
</reference>
<dbReference type="InterPro" id="IPR041698">
    <property type="entry name" value="Methyltransf_25"/>
</dbReference>
<feature type="domain" description="Methyltransferase" evidence="1">
    <location>
        <begin position="46"/>
        <end position="136"/>
    </location>
</feature>
<keyword evidence="2" id="KW-0808">Transferase</keyword>
<keyword evidence="3" id="KW-1185">Reference proteome</keyword>
<keyword evidence="2" id="KW-0489">Methyltransferase</keyword>
<protein>
    <submittedName>
        <fullName evidence="2">Class I SAM-dependent methyltransferase</fullName>
    </submittedName>
</protein>
<dbReference type="Proteomes" id="UP000298412">
    <property type="component" value="Unassembled WGS sequence"/>
</dbReference>
<evidence type="ECO:0000259" key="1">
    <source>
        <dbReference type="Pfam" id="PF13649"/>
    </source>
</evidence>
<sequence length="201" mass="21763">MTVSNVSDAYGRRSAAYVELFGRIDAAAEADREAVLAWARGLTGPVIDVGCGPGQWTHFLFEHGLEIEGIDPTPEFIDAAEQQYPEVRFRIGQAEHLDVDNGSLGGVLSWYSLIHIDPLCIDTALAEFARCLRPGGSLALGFFEGPEVRAFSHAVATAYYWPLDTLSARVEACGFTITEAGKRTDPGVRAHGFITSTRNSS</sequence>
<comment type="caution">
    <text evidence="2">The sequence shown here is derived from an EMBL/GenBank/DDBJ whole genome shotgun (WGS) entry which is preliminary data.</text>
</comment>
<proteinExistence type="predicted"/>
<dbReference type="CDD" id="cd02440">
    <property type="entry name" value="AdoMet_MTases"/>
    <property type="match status" value="1"/>
</dbReference>
<dbReference type="PANTHER" id="PTHR42912:SF95">
    <property type="entry name" value="METHYLTRANSFERASE TYPE 11 DOMAIN-CONTAINING PROTEIN"/>
    <property type="match status" value="1"/>
</dbReference>
<dbReference type="GO" id="GO:0008168">
    <property type="term" value="F:methyltransferase activity"/>
    <property type="evidence" value="ECO:0007669"/>
    <property type="project" value="UniProtKB-KW"/>
</dbReference>
<dbReference type="RefSeq" id="WP_134567319.1">
    <property type="nucleotide sequence ID" value="NZ_SOFP01000047.1"/>
</dbReference>